<dbReference type="AlphaFoldDB" id="A0AAE9XM16"/>
<dbReference type="EMBL" id="CP116590">
    <property type="protein sequence ID" value="WCG37615.1"/>
    <property type="molecule type" value="Genomic_DNA"/>
</dbReference>
<dbReference type="RefSeq" id="WP_271735843.1">
    <property type="nucleotide sequence ID" value="NZ_CP116590.1"/>
</dbReference>
<gene>
    <name evidence="1" type="ORF">PML80_08885</name>
</gene>
<keyword evidence="1" id="KW-0255">Endonuclease</keyword>
<keyword evidence="1" id="KW-0378">Hydrolase</keyword>
<dbReference type="REBASE" id="688562">
    <property type="entry name" value="R1.AurK791ORF8895P"/>
</dbReference>
<evidence type="ECO:0000313" key="2">
    <source>
        <dbReference type="Proteomes" id="UP001179483"/>
    </source>
</evidence>
<dbReference type="InterPro" id="IPR018579">
    <property type="entry name" value="Restrct_endonuc_II_LlaJI"/>
</dbReference>
<proteinExistence type="predicted"/>
<keyword evidence="1" id="KW-0540">Nuclease</keyword>
<organism evidence="1 2">
    <name type="scientific">Aerococcus urinaeequi</name>
    <dbReference type="NCBI Taxonomy" id="51665"/>
    <lineage>
        <taxon>Bacteria</taxon>
        <taxon>Bacillati</taxon>
        <taxon>Bacillota</taxon>
        <taxon>Bacilli</taxon>
        <taxon>Lactobacillales</taxon>
        <taxon>Aerococcaceae</taxon>
        <taxon>Aerococcus</taxon>
    </lineage>
</organism>
<protein>
    <submittedName>
        <fullName evidence="1">LlaJI family restriction endonuclease</fullName>
        <ecNumber evidence="1">3.1.21.-</ecNumber>
    </submittedName>
</protein>
<dbReference type="GO" id="GO:0016787">
    <property type="term" value="F:hydrolase activity"/>
    <property type="evidence" value="ECO:0007669"/>
    <property type="project" value="UniProtKB-KW"/>
</dbReference>
<name>A0AAE9XM16_9LACT</name>
<evidence type="ECO:0000313" key="1">
    <source>
        <dbReference type="EMBL" id="WCG37615.1"/>
    </source>
</evidence>
<accession>A0AAE9XM16</accession>
<dbReference type="EC" id="3.1.21.-" evidence="1"/>
<dbReference type="Pfam" id="PF09563">
    <property type="entry name" value="RE_LlaJI"/>
    <property type="match status" value="1"/>
</dbReference>
<dbReference type="GO" id="GO:0004519">
    <property type="term" value="F:endonuclease activity"/>
    <property type="evidence" value="ECO:0007669"/>
    <property type="project" value="UniProtKB-KW"/>
</dbReference>
<reference evidence="1" key="1">
    <citation type="submission" date="2023-01" db="EMBL/GenBank/DDBJ databases">
        <title>Oxazolidinone resistance genes in florfenicol resistant enterococci from beef cattle and veal calves at slaughter.</title>
        <authorList>
            <person name="Biggel M."/>
        </authorList>
    </citation>
    <scope>NUCLEOTIDE SEQUENCE</scope>
    <source>
        <strain evidence="1">K79-1</strain>
    </source>
</reference>
<dbReference type="Proteomes" id="UP001179483">
    <property type="component" value="Chromosome"/>
</dbReference>
<sequence length="472" mass="55657">MRTVILRENEPYSIEYLSRLFQCSNEQVIQYLKSLGLMNIVKHINKTWNIDLNDFLDVDSIDSDTLNLEKGVYLFTYVGMFLIDGACIIVYPKYLKNYRKDKYNGYKDLKQIVEVIIKYQANKQDFGGDTNDGKEYFNILSLTLDLFDNYYKYGLYRNEMDISEINGYGQILWNRTMNYSIPYIKENRPIYFDYYTSKKVNNFDDFFHRLHACLLTEISDNLNDILLILEVEPLKLSNEKLNDFGDVDHIIQLINQELSQQFVTSRHNTLKLIKSYFEKSYTYNQSDVVSLVGTGSFHNIWEEACSVVLNNNFDDTLIDLKLTYKKTHYSTKISKIVEQPKWYYSRDEAPHLANKTLIPDIISINNEEKTFSIYDAKYYQIILNDEQVAKQPGIADITKQYLYELAYKEFMVENKLSMKENAFLMPTDEDEKKIIGYVSLDMFRALDEIKSKSIKIILLPTRKIYADYLRST</sequence>